<dbReference type="GO" id="GO:0034707">
    <property type="term" value="C:chloride channel complex"/>
    <property type="evidence" value="ECO:0007669"/>
    <property type="project" value="UniProtKB-KW"/>
</dbReference>
<keyword evidence="8 18" id="KW-0472">Membrane</keyword>
<comment type="subcellular location">
    <subcellularLocation>
        <location evidence="17">Postsynaptic cell membrane</location>
        <topology evidence="17">Multi-pass membrane protein</topology>
    </subcellularLocation>
</comment>
<dbReference type="GO" id="GO:0004890">
    <property type="term" value="F:GABA-A receptor activity"/>
    <property type="evidence" value="ECO:0007669"/>
    <property type="project" value="InterPro"/>
</dbReference>
<dbReference type="InterPro" id="IPR006028">
    <property type="entry name" value="GABAA/Glycine_rcpt"/>
</dbReference>
<keyword evidence="5 18" id="KW-1133">Transmembrane helix</keyword>
<evidence type="ECO:0000256" key="10">
    <source>
        <dbReference type="ARBA" id="ARBA00023170"/>
    </source>
</evidence>
<keyword evidence="12" id="KW-0325">Glycoprotein</keyword>
<dbReference type="PROSITE" id="PS00236">
    <property type="entry name" value="NEUROTR_ION_CHANNEL"/>
    <property type="match status" value="1"/>
</dbReference>
<evidence type="ECO:0000256" key="1">
    <source>
        <dbReference type="ARBA" id="ARBA00022448"/>
    </source>
</evidence>
<evidence type="ECO:0000259" key="19">
    <source>
        <dbReference type="Pfam" id="PF02931"/>
    </source>
</evidence>
<keyword evidence="10" id="KW-0675">Receptor</keyword>
<dbReference type="Proteomes" id="UP000265160">
    <property type="component" value="LG10"/>
</dbReference>
<dbReference type="FunFam" id="2.70.170.10:FF:000001">
    <property type="entry name" value="Gamma-aminobutyric acid A receptor subunit alpha-2"/>
    <property type="match status" value="1"/>
</dbReference>
<name>A0A3P9C4B4_9CICH</name>
<evidence type="ECO:0000256" key="16">
    <source>
        <dbReference type="ARBA" id="ARBA00023303"/>
    </source>
</evidence>
<dbReference type="Gene3D" id="2.70.170.10">
    <property type="entry name" value="Neurotransmitter-gated ion-channel ligand-binding domain"/>
    <property type="match status" value="1"/>
</dbReference>
<dbReference type="NCBIfam" id="TIGR00860">
    <property type="entry name" value="LIC"/>
    <property type="match status" value="1"/>
</dbReference>
<comment type="similarity">
    <text evidence="18">Belongs to the ligand-gated ion channel (TC 1.A.9) family.</text>
</comment>
<evidence type="ECO:0000256" key="15">
    <source>
        <dbReference type="ARBA" id="ARBA00023286"/>
    </source>
</evidence>
<keyword evidence="1 18" id="KW-0813">Transport</keyword>
<keyword evidence="9" id="KW-1015">Disulfide bond</keyword>
<keyword evidence="22" id="KW-1185">Reference proteome</keyword>
<evidence type="ECO:0000256" key="17">
    <source>
        <dbReference type="ARBA" id="ARBA00034104"/>
    </source>
</evidence>
<evidence type="ECO:0000256" key="14">
    <source>
        <dbReference type="ARBA" id="ARBA00023257"/>
    </source>
</evidence>
<dbReference type="InterPro" id="IPR036734">
    <property type="entry name" value="Neur_chan_lig-bd_sf"/>
</dbReference>
<accession>A0A3P9C4B4</accession>
<dbReference type="InterPro" id="IPR006202">
    <property type="entry name" value="Neur_chan_lig-bd"/>
</dbReference>
<dbReference type="InterPro" id="IPR047024">
    <property type="entry name" value="Gabra-1-6_TM"/>
</dbReference>
<keyword evidence="2" id="KW-1003">Cell membrane</keyword>
<dbReference type="Ensembl" id="ENSMZET00005017671.1">
    <property type="protein sequence ID" value="ENSMZEP00005017125.1"/>
    <property type="gene ID" value="ENSMZEG00005012552.1"/>
</dbReference>
<keyword evidence="6" id="KW-0770">Synapse</keyword>
<dbReference type="InterPro" id="IPR001390">
    <property type="entry name" value="GABAAa_rcpt"/>
</dbReference>
<sequence>TSVNFKSNNQDVIEGKDNITIFTRILDRLLDGYDNRLRPGLGESVTEVRTNIYVTSFGPVSDTDMEYTIDVFFRQSWRDERLKFDGPMQVLPLNNLLASKIWTPDTFFHNGKKSVAHNMTTPNKLLRLVDNGTLLYTMRLTIHAECPMHLEDFPMDAHACPLKFGSYAYTNNEVIYLWTQGDERSVAVAEDGSRLNQYDLLGHVIGKETISSSTGEYVVMTTYFHLKRKIGYFVIQTYLPCIMTVILSQVSFWLNRESVPARTVFGVTTVLTMTTLSISARNSLPKVAYATAMDWFMAVCYAFVFSALIEFATVNYFTKRSWAWDGKKEVVVQREKKKHLNQANNTFNIVGTTYAINVAKDQGLTTISKSAGASAKHPYMPDPYIEAKKSYNRVSKVDKISRIIFPILFFIFNLGYWATYVNRKPAIMKANNLN</sequence>
<dbReference type="Gene3D" id="1.20.58.390">
    <property type="entry name" value="Neurotransmitter-gated ion-channel transmembrane domain"/>
    <property type="match status" value="1"/>
</dbReference>
<keyword evidence="15" id="KW-1071">Ligand-gated ion channel</keyword>
<reference evidence="21 22" key="1">
    <citation type="journal article" date="2014" name="Nature">
        <title>The genomic substrate for adaptive radiation in African cichlid fish.</title>
        <authorList>
            <person name="Brawand D."/>
            <person name="Wagner C.E."/>
            <person name="Li Y.I."/>
            <person name="Malinsky M."/>
            <person name="Keller I."/>
            <person name="Fan S."/>
            <person name="Simakov O."/>
            <person name="Ng A.Y."/>
            <person name="Lim Z.W."/>
            <person name="Bezault E."/>
            <person name="Turner-Maier J."/>
            <person name="Johnson J."/>
            <person name="Alcazar R."/>
            <person name="Noh H.J."/>
            <person name="Russell P."/>
            <person name="Aken B."/>
            <person name="Alfoldi J."/>
            <person name="Amemiya C."/>
            <person name="Azzouzi N."/>
            <person name="Baroiller J.F."/>
            <person name="Barloy-Hubler F."/>
            <person name="Berlin A."/>
            <person name="Bloomquist R."/>
            <person name="Carleton K.L."/>
            <person name="Conte M.A."/>
            <person name="D'Cotta H."/>
            <person name="Eshel O."/>
            <person name="Gaffney L."/>
            <person name="Galibert F."/>
            <person name="Gante H.F."/>
            <person name="Gnerre S."/>
            <person name="Greuter L."/>
            <person name="Guyon R."/>
            <person name="Haddad N.S."/>
            <person name="Haerty W."/>
            <person name="Harris R.M."/>
            <person name="Hofmann H.A."/>
            <person name="Hourlier T."/>
            <person name="Hulata G."/>
            <person name="Jaffe D.B."/>
            <person name="Lara M."/>
            <person name="Lee A.P."/>
            <person name="MacCallum I."/>
            <person name="Mwaiko S."/>
            <person name="Nikaido M."/>
            <person name="Nishihara H."/>
            <person name="Ozouf-Costaz C."/>
            <person name="Penman D.J."/>
            <person name="Przybylski D."/>
            <person name="Rakotomanga M."/>
            <person name="Renn S.C.P."/>
            <person name="Ribeiro F.J."/>
            <person name="Ron M."/>
            <person name="Salzburger W."/>
            <person name="Sanchez-Pulido L."/>
            <person name="Santos M.E."/>
            <person name="Searle S."/>
            <person name="Sharpe T."/>
            <person name="Swofford R."/>
            <person name="Tan F.J."/>
            <person name="Williams L."/>
            <person name="Young S."/>
            <person name="Yin S."/>
            <person name="Okada N."/>
            <person name="Kocher T.D."/>
            <person name="Miska E.A."/>
            <person name="Lander E.S."/>
            <person name="Venkatesh B."/>
            <person name="Fernald R.D."/>
            <person name="Meyer A."/>
            <person name="Ponting C.P."/>
            <person name="Streelman J.T."/>
            <person name="Lindblad-Toh K."/>
            <person name="Seehausen O."/>
            <person name="Di Palma F."/>
        </authorList>
    </citation>
    <scope>NUCLEOTIDE SEQUENCE</scope>
</reference>
<dbReference type="GO" id="GO:0045211">
    <property type="term" value="C:postsynaptic membrane"/>
    <property type="evidence" value="ECO:0007669"/>
    <property type="project" value="UniProtKB-SubCell"/>
</dbReference>
<dbReference type="FunFam" id="1.20.58.390:FF:000002">
    <property type="entry name" value="Putative gamma-aminobutyric acid receptor subunit alpha-5"/>
    <property type="match status" value="1"/>
</dbReference>
<protein>
    <submittedName>
        <fullName evidence="21">Gamma-aminobutyric acid type A receptor subunit alpha3</fullName>
    </submittedName>
</protein>
<evidence type="ECO:0000256" key="5">
    <source>
        <dbReference type="ARBA" id="ARBA00022989"/>
    </source>
</evidence>
<evidence type="ECO:0000313" key="22">
    <source>
        <dbReference type="Proteomes" id="UP000265160"/>
    </source>
</evidence>
<dbReference type="Pfam" id="PF02931">
    <property type="entry name" value="Neur_chan_LBD"/>
    <property type="match status" value="1"/>
</dbReference>
<reference evidence="21" key="3">
    <citation type="submission" date="2025-09" db="UniProtKB">
        <authorList>
            <consortium name="Ensembl"/>
        </authorList>
    </citation>
    <scope>IDENTIFICATION</scope>
</reference>
<evidence type="ECO:0000259" key="20">
    <source>
        <dbReference type="Pfam" id="PF02932"/>
    </source>
</evidence>
<keyword evidence="14" id="KW-0628">Postsynaptic cell membrane</keyword>
<evidence type="ECO:0000256" key="12">
    <source>
        <dbReference type="ARBA" id="ARBA00023180"/>
    </source>
</evidence>
<dbReference type="PRINTS" id="PR00253">
    <property type="entry name" value="GABAARECEPTR"/>
</dbReference>
<keyword evidence="11" id="KW-0869">Chloride channel</keyword>
<dbReference type="GO" id="GO:0005230">
    <property type="term" value="F:extracellular ligand-gated monoatomic ion channel activity"/>
    <property type="evidence" value="ECO:0007669"/>
    <property type="project" value="InterPro"/>
</dbReference>
<keyword evidence="4" id="KW-0732">Signal</keyword>
<evidence type="ECO:0000256" key="6">
    <source>
        <dbReference type="ARBA" id="ARBA00023018"/>
    </source>
</evidence>
<feature type="domain" description="Neurotransmitter-gated ion-channel transmembrane" evidence="20">
    <location>
        <begin position="237"/>
        <end position="323"/>
    </location>
</feature>
<reference evidence="21" key="2">
    <citation type="submission" date="2025-08" db="UniProtKB">
        <authorList>
            <consortium name="Ensembl"/>
        </authorList>
    </citation>
    <scope>IDENTIFICATION</scope>
</reference>
<dbReference type="InterPro" id="IPR036719">
    <property type="entry name" value="Neuro-gated_channel_TM_sf"/>
</dbReference>
<comment type="caution">
    <text evidence="18">Lacks conserved residue(s) required for the propagation of feature annotation.</text>
</comment>
<evidence type="ECO:0000256" key="7">
    <source>
        <dbReference type="ARBA" id="ARBA00023065"/>
    </source>
</evidence>
<evidence type="ECO:0000256" key="8">
    <source>
        <dbReference type="ARBA" id="ARBA00023136"/>
    </source>
</evidence>
<proteinExistence type="inferred from homology"/>
<dbReference type="InterPro" id="IPR038050">
    <property type="entry name" value="Neuro_actylchol_rec"/>
</dbReference>
<dbReference type="InterPro" id="IPR006029">
    <property type="entry name" value="Neurotrans-gated_channel_TM"/>
</dbReference>
<keyword evidence="13" id="KW-0868">Chloride</keyword>
<dbReference type="AlphaFoldDB" id="A0A3P9C4B4"/>
<feature type="transmembrane region" description="Helical" evidence="18">
    <location>
        <begin position="295"/>
        <end position="318"/>
    </location>
</feature>
<dbReference type="PANTHER" id="PTHR18945">
    <property type="entry name" value="NEUROTRANSMITTER GATED ION CHANNEL"/>
    <property type="match status" value="1"/>
</dbReference>
<keyword evidence="16 18" id="KW-0407">Ion channel</keyword>
<dbReference type="SUPFAM" id="SSF90112">
    <property type="entry name" value="Neurotransmitter-gated ion-channel transmembrane pore"/>
    <property type="match status" value="1"/>
</dbReference>
<evidence type="ECO:0000256" key="2">
    <source>
        <dbReference type="ARBA" id="ARBA00022475"/>
    </source>
</evidence>
<evidence type="ECO:0000256" key="13">
    <source>
        <dbReference type="ARBA" id="ARBA00023214"/>
    </source>
</evidence>
<evidence type="ECO:0000313" key="21">
    <source>
        <dbReference type="Ensembl" id="ENSMZEP00005017125.1"/>
    </source>
</evidence>
<evidence type="ECO:0000256" key="18">
    <source>
        <dbReference type="RuleBase" id="RU000687"/>
    </source>
</evidence>
<evidence type="ECO:0000256" key="9">
    <source>
        <dbReference type="ARBA" id="ARBA00023157"/>
    </source>
</evidence>
<dbReference type="PRINTS" id="PR01079">
    <property type="entry name" value="GABAARALPHA"/>
</dbReference>
<dbReference type="CDD" id="cd19052">
    <property type="entry name" value="LGIC_TM_GABAAR_alpha"/>
    <property type="match status" value="1"/>
</dbReference>
<dbReference type="PRINTS" id="PR00252">
    <property type="entry name" value="NRIONCHANNEL"/>
</dbReference>
<feature type="domain" description="Neurotransmitter-gated ion-channel ligand-binding" evidence="19">
    <location>
        <begin position="23"/>
        <end position="230"/>
    </location>
</feature>
<feature type="transmembrane region" description="Helical" evidence="18">
    <location>
        <begin position="403"/>
        <end position="420"/>
    </location>
</feature>
<organism evidence="21 22">
    <name type="scientific">Maylandia zebra</name>
    <name type="common">zebra mbuna</name>
    <dbReference type="NCBI Taxonomy" id="106582"/>
    <lineage>
        <taxon>Eukaryota</taxon>
        <taxon>Metazoa</taxon>
        <taxon>Chordata</taxon>
        <taxon>Craniata</taxon>
        <taxon>Vertebrata</taxon>
        <taxon>Euteleostomi</taxon>
        <taxon>Actinopterygii</taxon>
        <taxon>Neopterygii</taxon>
        <taxon>Teleostei</taxon>
        <taxon>Neoteleostei</taxon>
        <taxon>Acanthomorphata</taxon>
        <taxon>Ovalentaria</taxon>
        <taxon>Cichlomorphae</taxon>
        <taxon>Cichliformes</taxon>
        <taxon>Cichlidae</taxon>
        <taxon>African cichlids</taxon>
        <taxon>Pseudocrenilabrinae</taxon>
        <taxon>Haplochromini</taxon>
        <taxon>Maylandia</taxon>
        <taxon>Maylandia zebra complex</taxon>
    </lineage>
</organism>
<keyword evidence="3 18" id="KW-0812">Transmembrane</keyword>
<dbReference type="CDD" id="cd19036">
    <property type="entry name" value="LGIC_ECD_GABAAR_A3"/>
    <property type="match status" value="1"/>
</dbReference>
<dbReference type="InterPro" id="IPR018000">
    <property type="entry name" value="Neurotransmitter_ion_chnl_CS"/>
</dbReference>
<evidence type="ECO:0000256" key="11">
    <source>
        <dbReference type="ARBA" id="ARBA00023173"/>
    </source>
</evidence>
<feature type="transmembrane region" description="Helical" evidence="18">
    <location>
        <begin position="230"/>
        <end position="254"/>
    </location>
</feature>
<evidence type="ECO:0000256" key="3">
    <source>
        <dbReference type="ARBA" id="ARBA00022692"/>
    </source>
</evidence>
<keyword evidence="7 18" id="KW-0406">Ion transport</keyword>
<dbReference type="GO" id="GO:0005254">
    <property type="term" value="F:chloride channel activity"/>
    <property type="evidence" value="ECO:0007669"/>
    <property type="project" value="UniProtKB-KW"/>
</dbReference>
<dbReference type="Pfam" id="PF02932">
    <property type="entry name" value="Neur_chan_memb"/>
    <property type="match status" value="1"/>
</dbReference>
<evidence type="ECO:0000256" key="4">
    <source>
        <dbReference type="ARBA" id="ARBA00022729"/>
    </source>
</evidence>
<dbReference type="SUPFAM" id="SSF63712">
    <property type="entry name" value="Nicotinic receptor ligand binding domain-like"/>
    <property type="match status" value="1"/>
</dbReference>
<dbReference type="GeneTree" id="ENSGT00940000159444"/>
<dbReference type="InterPro" id="IPR006201">
    <property type="entry name" value="Neur_channel"/>
</dbReference>